<feature type="transmembrane region" description="Helical" evidence="6">
    <location>
        <begin position="292"/>
        <end position="309"/>
    </location>
</feature>
<dbReference type="Gene3D" id="1.20.1250.20">
    <property type="entry name" value="MFS general substrate transporter like domains"/>
    <property type="match status" value="1"/>
</dbReference>
<organism evidence="7 8">
    <name type="scientific">Halocaridina rubra</name>
    <name type="common">Hawaiian red shrimp</name>
    <dbReference type="NCBI Taxonomy" id="373956"/>
    <lineage>
        <taxon>Eukaryota</taxon>
        <taxon>Metazoa</taxon>
        <taxon>Ecdysozoa</taxon>
        <taxon>Arthropoda</taxon>
        <taxon>Crustacea</taxon>
        <taxon>Multicrustacea</taxon>
        <taxon>Malacostraca</taxon>
        <taxon>Eumalacostraca</taxon>
        <taxon>Eucarida</taxon>
        <taxon>Decapoda</taxon>
        <taxon>Pleocyemata</taxon>
        <taxon>Caridea</taxon>
        <taxon>Atyoidea</taxon>
        <taxon>Atyidae</taxon>
        <taxon>Halocaridina</taxon>
    </lineage>
</organism>
<feature type="transmembrane region" description="Helical" evidence="6">
    <location>
        <begin position="329"/>
        <end position="352"/>
    </location>
</feature>
<proteinExistence type="predicted"/>
<dbReference type="GO" id="GO:0022857">
    <property type="term" value="F:transmembrane transporter activity"/>
    <property type="evidence" value="ECO:0007669"/>
    <property type="project" value="InterPro"/>
</dbReference>
<dbReference type="PANTHER" id="PTHR23507:SF37">
    <property type="entry name" value="GH08173P"/>
    <property type="match status" value="1"/>
</dbReference>
<dbReference type="InterPro" id="IPR011701">
    <property type="entry name" value="MFS"/>
</dbReference>
<dbReference type="AlphaFoldDB" id="A0AAN8XC67"/>
<dbReference type="EMBL" id="JAXCGZ010008323">
    <property type="protein sequence ID" value="KAK7077743.1"/>
    <property type="molecule type" value="Genomic_DNA"/>
</dbReference>
<evidence type="ECO:0000256" key="4">
    <source>
        <dbReference type="ARBA" id="ARBA00023136"/>
    </source>
</evidence>
<dbReference type="InterPro" id="IPR036259">
    <property type="entry name" value="MFS_trans_sf"/>
</dbReference>
<evidence type="ECO:0000256" key="6">
    <source>
        <dbReference type="SAM" id="Phobius"/>
    </source>
</evidence>
<dbReference type="Proteomes" id="UP001381693">
    <property type="component" value="Unassembled WGS sequence"/>
</dbReference>
<feature type="transmembrane region" description="Helical" evidence="6">
    <location>
        <begin position="382"/>
        <end position="405"/>
    </location>
</feature>
<keyword evidence="8" id="KW-1185">Reference proteome</keyword>
<keyword evidence="4 6" id="KW-0472">Membrane</keyword>
<comment type="caution">
    <text evidence="7">The sequence shown here is derived from an EMBL/GenBank/DDBJ whole genome shotgun (WGS) entry which is preliminary data.</text>
</comment>
<evidence type="ECO:0000256" key="5">
    <source>
        <dbReference type="SAM" id="MobiDB-lite"/>
    </source>
</evidence>
<feature type="transmembrane region" description="Helical" evidence="6">
    <location>
        <begin position="50"/>
        <end position="69"/>
    </location>
</feature>
<accession>A0AAN8XC67</accession>
<feature type="transmembrane region" description="Helical" evidence="6">
    <location>
        <begin position="136"/>
        <end position="158"/>
    </location>
</feature>
<dbReference type="SUPFAM" id="SSF103473">
    <property type="entry name" value="MFS general substrate transporter"/>
    <property type="match status" value="1"/>
</dbReference>
<dbReference type="GO" id="GO:0016020">
    <property type="term" value="C:membrane"/>
    <property type="evidence" value="ECO:0007669"/>
    <property type="project" value="UniProtKB-SubCell"/>
</dbReference>
<evidence type="ECO:0000313" key="8">
    <source>
        <dbReference type="Proteomes" id="UP001381693"/>
    </source>
</evidence>
<evidence type="ECO:0000313" key="7">
    <source>
        <dbReference type="EMBL" id="KAK7077743.1"/>
    </source>
</evidence>
<gene>
    <name evidence="7" type="ORF">SK128_018280</name>
</gene>
<feature type="transmembrane region" description="Helical" evidence="6">
    <location>
        <begin position="199"/>
        <end position="219"/>
    </location>
</feature>
<keyword evidence="3 6" id="KW-1133">Transmembrane helix</keyword>
<evidence type="ECO:0008006" key="9">
    <source>
        <dbReference type="Google" id="ProtNLM"/>
    </source>
</evidence>
<feature type="transmembrane region" description="Helical" evidence="6">
    <location>
        <begin position="359"/>
        <end position="376"/>
    </location>
</feature>
<feature type="transmembrane region" description="Helical" evidence="6">
    <location>
        <begin position="417"/>
        <end position="440"/>
    </location>
</feature>
<feature type="transmembrane region" description="Helical" evidence="6">
    <location>
        <begin position="446"/>
        <end position="466"/>
    </location>
</feature>
<evidence type="ECO:0000256" key="2">
    <source>
        <dbReference type="ARBA" id="ARBA00022692"/>
    </source>
</evidence>
<evidence type="ECO:0000256" key="3">
    <source>
        <dbReference type="ARBA" id="ARBA00022989"/>
    </source>
</evidence>
<dbReference type="Pfam" id="PF07690">
    <property type="entry name" value="MFS_1"/>
    <property type="match status" value="1"/>
</dbReference>
<name>A0AAN8XC67_HALRR</name>
<protein>
    <recommendedName>
        <fullName evidence="9">Proton-coupled folate transporter</fullName>
    </recommendedName>
</protein>
<evidence type="ECO:0000256" key="1">
    <source>
        <dbReference type="ARBA" id="ARBA00004141"/>
    </source>
</evidence>
<feature type="region of interest" description="Disordered" evidence="5">
    <location>
        <begin position="1"/>
        <end position="31"/>
    </location>
</feature>
<comment type="subcellular location">
    <subcellularLocation>
        <location evidence="1">Membrane</location>
        <topology evidence="1">Multi-pass membrane protein</topology>
    </subcellularLocation>
</comment>
<sequence length="467" mass="52090">MFKETNETTPLLKKRDDEQQPGQHWRDRTGDMPRSNLRKLASYVTVEPNIMFYCLGFGFESIFLVNLWVDKVCSHKYSSEICSNLDSGKYEAEQDYVQRRVADFNIYNHIVEYLPATFMVMILGAWSDCKDRKLPVILPSVGHLLKGLIMTANCYWWSLPAGVILVAYLPDGLCGSSSSLLMACYSYISEISSARSRTIRISVISLLYAATVPGGRALASVIYVHWGYVGVFGIYSLIHFAQIVYGIVRLEKWPGNYKDRMESISQSFSLERLKKTVMVAFKSRSNGGRGDILGHLVVLFLLKFVAGLTDYNLLFTRKVFSWDYNTYTLWSIIDTPVSYLGTLLVLPVLSYLWRVEDSIIGFLGGISMLFCYIVRATPPRPWVYYLSSGVGLLTGMIQGCSRAALSKIVAPDETGGVFALVGLGESLIPIAASSIFTAIYNSTLDVFPGAIYAFAAGSATFILFILT</sequence>
<dbReference type="PANTHER" id="PTHR23507">
    <property type="entry name" value="ZGC:174356"/>
    <property type="match status" value="1"/>
</dbReference>
<feature type="transmembrane region" description="Helical" evidence="6">
    <location>
        <begin position="225"/>
        <end position="248"/>
    </location>
</feature>
<reference evidence="7 8" key="1">
    <citation type="submission" date="2023-11" db="EMBL/GenBank/DDBJ databases">
        <title>Halocaridina rubra genome assembly.</title>
        <authorList>
            <person name="Smith C."/>
        </authorList>
    </citation>
    <scope>NUCLEOTIDE SEQUENCE [LARGE SCALE GENOMIC DNA]</scope>
    <source>
        <strain evidence="7">EP-1</strain>
        <tissue evidence="7">Whole</tissue>
    </source>
</reference>
<keyword evidence="2 6" id="KW-0812">Transmembrane</keyword>
<feature type="compositionally biased region" description="Basic and acidic residues" evidence="5">
    <location>
        <begin position="13"/>
        <end position="31"/>
    </location>
</feature>